<dbReference type="EMBL" id="HF547348">
    <property type="protein sequence ID" value="CCO06676.1"/>
    <property type="molecule type" value="Genomic_DNA"/>
</dbReference>
<dbReference type="Pfam" id="PF01545">
    <property type="entry name" value="Cation_efflux"/>
    <property type="match status" value="1"/>
</dbReference>
<keyword evidence="3" id="KW-0813">Transport</keyword>
<evidence type="ECO:0000256" key="5">
    <source>
        <dbReference type="ARBA" id="ARBA00022989"/>
    </source>
</evidence>
<proteinExistence type="evidence at protein level"/>
<feature type="transmembrane region" description="Helical" evidence="7">
    <location>
        <begin position="40"/>
        <end position="61"/>
    </location>
</feature>
<reference evidence="11 12" key="3">
    <citation type="submission" date="2017-03" db="EMBL/GenBank/DDBJ databases">
        <authorList>
            <person name="Afonso C.L."/>
            <person name="Miller P.J."/>
            <person name="Scott M.A."/>
            <person name="Spackman E."/>
            <person name="Goraichik I."/>
            <person name="Dimitrov K.M."/>
            <person name="Suarez D.L."/>
            <person name="Swayne D.E."/>
        </authorList>
    </citation>
    <scope>NUCLEOTIDE SEQUENCE [LARGE SCALE GENOMIC DNA]</scope>
    <source>
        <strain evidence="11">PRJEB14757</strain>
    </source>
</reference>
<feature type="transmembrane region" description="Helical" evidence="7">
    <location>
        <begin position="159"/>
        <end position="176"/>
    </location>
</feature>
<dbReference type="AlphaFoldDB" id="L0R6P9"/>
<dbReference type="InterPro" id="IPR027469">
    <property type="entry name" value="Cation_efflux_TMD_sf"/>
</dbReference>
<dbReference type="OrthoDB" id="9806522at2"/>
<evidence type="ECO:0000259" key="8">
    <source>
        <dbReference type="Pfam" id="PF01545"/>
    </source>
</evidence>
<feature type="domain" description="Cation efflux protein transmembrane" evidence="8">
    <location>
        <begin position="16"/>
        <end position="207"/>
    </location>
</feature>
<comment type="similarity">
    <text evidence="2">Belongs to the cation diffusion facilitator (CDF) transporter (TC 2.A.4) family.</text>
</comment>
<evidence type="ECO:0000256" key="3">
    <source>
        <dbReference type="ARBA" id="ARBA00022448"/>
    </source>
</evidence>
<evidence type="ECO:0000256" key="7">
    <source>
        <dbReference type="SAM" id="Phobius"/>
    </source>
</evidence>
<keyword evidence="12" id="KW-1185">Reference proteome</keyword>
<dbReference type="Pfam" id="PF16916">
    <property type="entry name" value="ZT_dimer"/>
    <property type="match status" value="1"/>
</dbReference>
<evidence type="ECO:0000256" key="1">
    <source>
        <dbReference type="ARBA" id="ARBA00004141"/>
    </source>
</evidence>
<dbReference type="InterPro" id="IPR058533">
    <property type="entry name" value="Cation_efflux_TM"/>
</dbReference>
<protein>
    <submittedName>
        <fullName evidence="10">Magnetosome membrane protein MamB, putative Co/Zn/Cd cation transporter. Cation diffusion facilitator family</fullName>
    </submittedName>
</protein>
<dbReference type="GO" id="GO:0008324">
    <property type="term" value="F:monoatomic cation transmembrane transporter activity"/>
    <property type="evidence" value="ECO:0007669"/>
    <property type="project" value="InterPro"/>
</dbReference>
<name>L0R6P9_9BACT</name>
<dbReference type="SMR" id="L0R6P9"/>
<dbReference type="PANTHER" id="PTHR43840">
    <property type="entry name" value="MITOCHONDRIAL METAL TRANSPORTER 1-RELATED"/>
    <property type="match status" value="1"/>
</dbReference>
<reference evidence="13" key="4">
    <citation type="journal article" date="2020" name="PLoS ONE">
        <title>From conservation to structure, studies of magnetosome associated cation diffusion facilitators (CDF) proteins in Proteobacteria.</title>
        <authorList>
            <person name="Keren-Khadmy N."/>
            <person name="Zeytuni N."/>
            <person name="Kutnowski N."/>
            <person name="Perriere G."/>
            <person name="Monteil C."/>
            <person name="Zarivach R."/>
        </authorList>
    </citation>
    <scope>X-RAY CRYSTALLOGRAPHY (2.13 ANGSTROMS) OF 213-293</scope>
</reference>
<dbReference type="NCBIfam" id="TIGR01297">
    <property type="entry name" value="CDF"/>
    <property type="match status" value="1"/>
</dbReference>
<dbReference type="EMBL" id="FWEV01000325">
    <property type="protein sequence ID" value="SLM32727.1"/>
    <property type="molecule type" value="Genomic_DNA"/>
</dbReference>
<feature type="domain" description="Cation efflux protein cytoplasmic" evidence="9">
    <location>
        <begin position="212"/>
        <end position="280"/>
    </location>
</feature>
<evidence type="ECO:0000256" key="4">
    <source>
        <dbReference type="ARBA" id="ARBA00022692"/>
    </source>
</evidence>
<dbReference type="InterPro" id="IPR050291">
    <property type="entry name" value="CDF_Transporter"/>
</dbReference>
<evidence type="ECO:0000256" key="2">
    <source>
        <dbReference type="ARBA" id="ARBA00008114"/>
    </source>
</evidence>
<comment type="subcellular location">
    <subcellularLocation>
        <location evidence="1">Membrane</location>
        <topology evidence="1">Multi-pass membrane protein</topology>
    </subcellularLocation>
</comment>
<reference evidence="10" key="1">
    <citation type="submission" date="2012-10" db="EMBL/GenBank/DDBJ databases">
        <authorList>
            <person name="Lefevre C."/>
        </authorList>
    </citation>
    <scope>NUCLEOTIDE SEQUENCE</scope>
    <source>
        <strain evidence="10">BW-1</strain>
    </source>
</reference>
<keyword evidence="5 7" id="KW-1133">Transmembrane helix</keyword>
<evidence type="ECO:0007829" key="13">
    <source>
        <dbReference type="PDB" id="6QFJ"/>
    </source>
</evidence>
<reference evidence="10" key="2">
    <citation type="submission" date="2012-12" db="EMBL/GenBank/DDBJ databases">
        <title>Region harboring genes involved in magnetosome formation of Candidatus Desulfamplus magnetosmortis.</title>
        <authorList>
            <person name="Lefevre C.T."/>
            <person name="Bazylinski D.A."/>
        </authorList>
    </citation>
    <scope>NUCLEOTIDE SEQUENCE</scope>
    <source>
        <strain evidence="10">BW-1</strain>
    </source>
</reference>
<keyword evidence="6 7" id="KW-0472">Membrane</keyword>
<dbReference type="STRING" id="1246637.MTBBW1_80065"/>
<evidence type="ECO:0000313" key="11">
    <source>
        <dbReference type="EMBL" id="SLM32727.1"/>
    </source>
</evidence>
<gene>
    <name evidence="10" type="primary">mamB-1</name>
    <name evidence="10" type="ORF">DEMABW1_80065</name>
    <name evidence="11" type="ORF">MTBBW1_80065</name>
</gene>
<feature type="transmembrane region" description="Helical" evidence="7">
    <location>
        <begin position="81"/>
        <end position="100"/>
    </location>
</feature>
<evidence type="ECO:0000313" key="10">
    <source>
        <dbReference type="EMBL" id="CCO06676.1"/>
    </source>
</evidence>
<dbReference type="PANTHER" id="PTHR43840:SF15">
    <property type="entry name" value="MITOCHONDRIAL METAL TRANSPORTER 1-RELATED"/>
    <property type="match status" value="1"/>
</dbReference>
<accession>L0R6P9</accession>
<dbReference type="RefSeq" id="WP_080798199.1">
    <property type="nucleotide sequence ID" value="NZ_LT828540.1"/>
</dbReference>
<organism evidence="10">
    <name type="scientific">Desulfamplus magnetovallimortis</name>
    <dbReference type="NCBI Taxonomy" id="1246637"/>
    <lineage>
        <taxon>Bacteria</taxon>
        <taxon>Pseudomonadati</taxon>
        <taxon>Thermodesulfobacteriota</taxon>
        <taxon>Desulfobacteria</taxon>
        <taxon>Desulfobacterales</taxon>
        <taxon>Desulfobacteraceae</taxon>
        <taxon>Desulfamplus</taxon>
    </lineage>
</organism>
<dbReference type="PDB" id="6QFJ">
    <property type="method" value="X-ray"/>
    <property type="resolution" value="2.13 A"/>
    <property type="chains" value="A/B/C/D/E/F=213-293"/>
</dbReference>
<dbReference type="SUPFAM" id="SSF161111">
    <property type="entry name" value="Cation efflux protein transmembrane domain-like"/>
    <property type="match status" value="1"/>
</dbReference>
<dbReference type="PDBsum" id="6QFJ"/>
<dbReference type="Gene3D" id="3.30.70.1350">
    <property type="entry name" value="Cation efflux protein, cytoplasmic domain"/>
    <property type="match status" value="1"/>
</dbReference>
<dbReference type="InterPro" id="IPR027470">
    <property type="entry name" value="Cation_efflux_CTD"/>
</dbReference>
<dbReference type="FunFam" id="1.20.1510.10:FF:000006">
    <property type="entry name" value="Divalent cation efflux transporter"/>
    <property type="match status" value="1"/>
</dbReference>
<dbReference type="Proteomes" id="UP000191931">
    <property type="component" value="Unassembled WGS sequence"/>
</dbReference>
<evidence type="ECO:0000256" key="6">
    <source>
        <dbReference type="ARBA" id="ARBA00023136"/>
    </source>
</evidence>
<evidence type="ECO:0000259" key="9">
    <source>
        <dbReference type="Pfam" id="PF16916"/>
    </source>
</evidence>
<dbReference type="InterPro" id="IPR036837">
    <property type="entry name" value="Cation_efflux_CTD_sf"/>
</dbReference>
<feature type="transmembrane region" description="Helical" evidence="7">
    <location>
        <begin position="182"/>
        <end position="199"/>
    </location>
</feature>
<keyword evidence="4 7" id="KW-0812">Transmembrane</keyword>
<sequence length="293" mass="32406">MKHEACRRCAQNVGKVNIIGNILMVCIKGYMGVAGRSKGLIADAIHSSADLLATIVMIIGLKISDKKSDQKHPYGYGKAEYIVSTIIYIFLFCIGIYIIYNGIMTIVENRVVNPCLSAAWGAIFSIAINELMFRHTICAGTQINSPSMQAKAWESRSDVYSSLAVLIGILGAKMGFHFMDPLAAIIVGVIIIKICIEMLKDAILNLMDKSFDEDYIEAIANVLEKTPSISDVKDIIARELGQVLEFEIDLYVPPDITVTTGERIKKEVNQIIKEIVDRKSTVKVRLFAAQEEL</sequence>
<dbReference type="Gene3D" id="1.20.1510.10">
    <property type="entry name" value="Cation efflux protein transmembrane domain"/>
    <property type="match status" value="1"/>
</dbReference>
<evidence type="ECO:0000313" key="12">
    <source>
        <dbReference type="Proteomes" id="UP000191931"/>
    </source>
</evidence>
<dbReference type="SUPFAM" id="SSF160240">
    <property type="entry name" value="Cation efflux protein cytoplasmic domain-like"/>
    <property type="match status" value="1"/>
</dbReference>
<dbReference type="GO" id="GO:0016020">
    <property type="term" value="C:membrane"/>
    <property type="evidence" value="ECO:0007669"/>
    <property type="project" value="UniProtKB-SubCell"/>
</dbReference>
<dbReference type="InterPro" id="IPR002524">
    <property type="entry name" value="Cation_efflux"/>
</dbReference>
<keyword evidence="13" id="KW-0002">3D-structure</keyword>